<sequence length="926" mass="105928">MDIVNKLLEALCTSMENPAVQEKLCNIFTSTSTLLDNVKNELAGLKAMEDGVLHIQEEANRTGKRLTPPVQTWLENAHLGEKYNMMNQLKDDYKNRGCLVGSCSLNCWAKYKLNQRSIKLVKEIKNLKTEHDTFKEKTEAQPPRAVKEIPTSSIVVGKIIKLNLEKVRGYLADDNVSMVGIWGMGGVGKTTLLIEINNSFLGGDINIGFKHVIYLVVSKEPQFEQLQKKISKRLGLSPDSEKSDIFEFLKNKDFLILLDDMWKAVDLPEDLGIPLPRHQNQSSEDRGQRYKHKVIFTTRKNDVCTCMNAHQKIKVEYLNREEAWHLFKQHSNDGFIRSNTNNEELAKKVMEKCQGLPLALKVIGRAMSNKTTHEEWEDMLTSLLKVDIETMPDMEESLFNILKLSYDNLAGEPLRQCFLSCAQWPEDERIPVLELIEYWIGFGLIDDFENIGEAFNKGHSFMRKLNEACLFELESDSDEDCVKLHDMIRDMALWIVSECGKKKRKWIVGANHDDLSQFLKSEIDNLKETELIFLGGYNNGRLLELLNDQNIDEQEQVPVTPTSPRCSNLKSAYLINAVHGWSLNFFPHMPSLTYLNLAGAKIKSLPKEIRVLVNLRYLNISSTEIESLPPELEELKELKYFICRDDLLGSTEIDGLSTIARLPKLQVLDVYGILWSEAEDLRLLIGKVKAITMQVYSVEILGLLKYLPTWNIKLSPLDNMPMPILQFRDLSYKHGEGLMMLEVAYCHFEELLINGSGVSLKYISLDNLHYLKQITWPEKVVPSQCFRRLASISVDNCFSLKSLSWVLHLRCLKKLTVKGCAMEELFNPADQTQQASSDLVTFPSLQYLSIKIMPCLVSLSTCLLDFPVLSKFELKDCPKLKRLPFKSSIVDNKFKFVSVDKEFWEGLEWKDTTIKSHLTKCLLLSV</sequence>
<proteinExistence type="predicted"/>
<evidence type="ECO:0000313" key="2">
    <source>
        <dbReference type="Proteomes" id="UP000827976"/>
    </source>
</evidence>
<comment type="caution">
    <text evidence="1">The sequence shown here is derived from an EMBL/GenBank/DDBJ whole genome shotgun (WGS) entry which is preliminary data.</text>
</comment>
<gene>
    <name evidence="1" type="ORF">IHE45_13G088600</name>
</gene>
<name>A0ACB7UZQ4_DIOAL</name>
<evidence type="ECO:0000313" key="1">
    <source>
        <dbReference type="EMBL" id="KAH7666240.1"/>
    </source>
</evidence>
<dbReference type="EMBL" id="CM037023">
    <property type="protein sequence ID" value="KAH7666240.1"/>
    <property type="molecule type" value="Genomic_DNA"/>
</dbReference>
<accession>A0ACB7UZQ4</accession>
<organism evidence="1 2">
    <name type="scientific">Dioscorea alata</name>
    <name type="common">Purple yam</name>
    <dbReference type="NCBI Taxonomy" id="55571"/>
    <lineage>
        <taxon>Eukaryota</taxon>
        <taxon>Viridiplantae</taxon>
        <taxon>Streptophyta</taxon>
        <taxon>Embryophyta</taxon>
        <taxon>Tracheophyta</taxon>
        <taxon>Spermatophyta</taxon>
        <taxon>Magnoliopsida</taxon>
        <taxon>Liliopsida</taxon>
        <taxon>Dioscoreales</taxon>
        <taxon>Dioscoreaceae</taxon>
        <taxon>Dioscorea</taxon>
    </lineage>
</organism>
<keyword evidence="2" id="KW-1185">Reference proteome</keyword>
<protein>
    <submittedName>
        <fullName evidence="1">P-loop containing nucleoside triphosphate hydrolase protein</fullName>
    </submittedName>
</protein>
<reference evidence="2" key="1">
    <citation type="journal article" date="2022" name="Nat. Commun.">
        <title>Chromosome evolution and the genetic basis of agronomically important traits in greater yam.</title>
        <authorList>
            <person name="Bredeson J.V."/>
            <person name="Lyons J.B."/>
            <person name="Oniyinde I.O."/>
            <person name="Okereke N.R."/>
            <person name="Kolade O."/>
            <person name="Nnabue I."/>
            <person name="Nwadili C.O."/>
            <person name="Hribova E."/>
            <person name="Parker M."/>
            <person name="Nwogha J."/>
            <person name="Shu S."/>
            <person name="Carlson J."/>
            <person name="Kariba R."/>
            <person name="Muthemba S."/>
            <person name="Knop K."/>
            <person name="Barton G.J."/>
            <person name="Sherwood A.V."/>
            <person name="Lopez-Montes A."/>
            <person name="Asiedu R."/>
            <person name="Jamnadass R."/>
            <person name="Muchugi A."/>
            <person name="Goodstein D."/>
            <person name="Egesi C.N."/>
            <person name="Featherston J."/>
            <person name="Asfaw A."/>
            <person name="Simpson G.G."/>
            <person name="Dolezel J."/>
            <person name="Hendre P.S."/>
            <person name="Van Deynze A."/>
            <person name="Kumar P.L."/>
            <person name="Obidiegwu J.E."/>
            <person name="Bhattacharjee R."/>
            <person name="Rokhsar D.S."/>
        </authorList>
    </citation>
    <scope>NUCLEOTIDE SEQUENCE [LARGE SCALE GENOMIC DNA]</scope>
    <source>
        <strain evidence="2">cv. TDa95/00328</strain>
    </source>
</reference>
<dbReference type="Proteomes" id="UP000827976">
    <property type="component" value="Chromosome 13"/>
</dbReference>
<keyword evidence="1" id="KW-0378">Hydrolase</keyword>